<protein>
    <submittedName>
        <fullName evidence="2">Uncharacterized protein</fullName>
    </submittedName>
</protein>
<evidence type="ECO:0000256" key="1">
    <source>
        <dbReference type="SAM" id="Phobius"/>
    </source>
</evidence>
<feature type="transmembrane region" description="Helical" evidence="1">
    <location>
        <begin position="50"/>
        <end position="73"/>
    </location>
</feature>
<evidence type="ECO:0000313" key="2">
    <source>
        <dbReference type="EMBL" id="UWD34994.1"/>
    </source>
</evidence>
<feature type="transmembrane region" description="Helical" evidence="1">
    <location>
        <begin position="169"/>
        <end position="188"/>
    </location>
</feature>
<dbReference type="EMBL" id="CP103424">
    <property type="protein sequence ID" value="UWD34994.1"/>
    <property type="molecule type" value="Genomic_DNA"/>
</dbReference>
<evidence type="ECO:0000313" key="3">
    <source>
        <dbReference type="Proteomes" id="UP001059819"/>
    </source>
</evidence>
<feature type="transmembrane region" description="Helical" evidence="1">
    <location>
        <begin position="79"/>
        <end position="102"/>
    </location>
</feature>
<feature type="transmembrane region" description="Helical" evidence="1">
    <location>
        <begin position="12"/>
        <end position="43"/>
    </location>
</feature>
<feature type="transmembrane region" description="Helical" evidence="1">
    <location>
        <begin position="244"/>
        <end position="272"/>
    </location>
</feature>
<feature type="transmembrane region" description="Helical" evidence="1">
    <location>
        <begin position="208"/>
        <end position="232"/>
    </location>
</feature>
<dbReference type="Proteomes" id="UP001059819">
    <property type="component" value="Chromosome"/>
</dbReference>
<sequence>MNTNQDNKNLILGGAILSLITGFTAFVFWTINLLGFSTLFWWFSDNRLKILLFLTWTLNISSLVLSILCLIPSTSSKKGLVITAGIFNLIFGTIIGGILLLIGANSINANNNTNKLDSNNQENIQPVNVQVENKPVKKVEQVKEIQVNNTKINEFNLSFKKCKMLNYKAIMIVGLVFLLIGSIIWSTLTALQLYGYFVNSRRFIPDLIYFFMDIGLRAALYIGQFVLSIIALSTLKKERLTPQILCSAFGMGLIQNFVSVIGGVIILIALILKKIDNPRSNCNK</sequence>
<accession>A0ABY5TXB3</accession>
<keyword evidence="1" id="KW-0472">Membrane</keyword>
<keyword evidence="3" id="KW-1185">Reference proteome</keyword>
<reference evidence="2" key="1">
    <citation type="submission" date="2022-08" db="EMBL/GenBank/DDBJ databases">
        <title>Complete genome sequence of Mycoplasma cottewii type strain VIS.</title>
        <authorList>
            <person name="Spergser J."/>
        </authorList>
    </citation>
    <scope>NUCLEOTIDE SEQUENCE</scope>
    <source>
        <strain evidence="2">VIS</strain>
    </source>
</reference>
<keyword evidence="1" id="KW-1133">Transmembrane helix</keyword>
<proteinExistence type="predicted"/>
<gene>
    <name evidence="2" type="ORF">NX779_04305</name>
</gene>
<dbReference type="RefSeq" id="WP_259430155.1">
    <property type="nucleotide sequence ID" value="NZ_CP103424.1"/>
</dbReference>
<organism evidence="2 3">
    <name type="scientific">Mycoplasma cottewii</name>
    <dbReference type="NCBI Taxonomy" id="51364"/>
    <lineage>
        <taxon>Bacteria</taxon>
        <taxon>Bacillati</taxon>
        <taxon>Mycoplasmatota</taxon>
        <taxon>Mollicutes</taxon>
        <taxon>Mycoplasmataceae</taxon>
        <taxon>Mycoplasma</taxon>
    </lineage>
</organism>
<name>A0ABY5TXB3_9MOLU</name>
<keyword evidence="1" id="KW-0812">Transmembrane</keyword>